<gene>
    <name evidence="3" type="ORF">FHS13_002680</name>
</gene>
<protein>
    <recommendedName>
        <fullName evidence="2">DUF4873 domain-containing protein</fullName>
    </recommendedName>
</protein>
<evidence type="ECO:0000313" key="3">
    <source>
        <dbReference type="EMBL" id="MBB6120723.1"/>
    </source>
</evidence>
<feature type="domain" description="DUF4873" evidence="2">
    <location>
        <begin position="8"/>
        <end position="103"/>
    </location>
</feature>
<evidence type="ECO:0000259" key="2">
    <source>
        <dbReference type="Pfam" id="PF16170"/>
    </source>
</evidence>
<evidence type="ECO:0000256" key="1">
    <source>
        <dbReference type="SAM" id="MobiDB-lite"/>
    </source>
</evidence>
<dbReference type="Proteomes" id="UP000536604">
    <property type="component" value="Unassembled WGS sequence"/>
</dbReference>
<comment type="caution">
    <text evidence="3">The sequence shown here is derived from an EMBL/GenBank/DDBJ whole genome shotgun (WGS) entry which is preliminary data.</text>
</comment>
<proteinExistence type="predicted"/>
<name>A0A841IPW9_9ACTN</name>
<sequence>MSGFDDDEEEYRGEVVLVPVDGDEDAEITATAHLAGHFSPLTGAYEWRGRLSASPEVTAAYERGVRTVRVRTPEGHEGTGVLAQPNVWGGHPVSGSGTPPFAVPRIELEELVD</sequence>
<feature type="region of interest" description="Disordered" evidence="1">
    <location>
        <begin position="72"/>
        <end position="103"/>
    </location>
</feature>
<dbReference type="InterPro" id="IPR032371">
    <property type="entry name" value="DUF4873"/>
</dbReference>
<accession>A0A841IPW9</accession>
<reference evidence="3 4" key="1">
    <citation type="submission" date="2020-08" db="EMBL/GenBank/DDBJ databases">
        <title>Genomic Encyclopedia of Type Strains, Phase III (KMG-III): the genomes of soil and plant-associated and newly described type strains.</title>
        <authorList>
            <person name="Whitman W."/>
        </authorList>
    </citation>
    <scope>NUCLEOTIDE SEQUENCE [LARGE SCALE GENOMIC DNA]</scope>
    <source>
        <strain evidence="3 4">CECT 8712</strain>
    </source>
</reference>
<organism evidence="3 4">
    <name type="scientific">Nocardiopsis algeriensis</name>
    <dbReference type="NCBI Taxonomy" id="1478215"/>
    <lineage>
        <taxon>Bacteria</taxon>
        <taxon>Bacillati</taxon>
        <taxon>Actinomycetota</taxon>
        <taxon>Actinomycetes</taxon>
        <taxon>Streptosporangiales</taxon>
        <taxon>Nocardiopsidaceae</taxon>
        <taxon>Nocardiopsis</taxon>
    </lineage>
</organism>
<keyword evidence="4" id="KW-1185">Reference proteome</keyword>
<dbReference type="RefSeq" id="WP_184292032.1">
    <property type="nucleotide sequence ID" value="NZ_JACHJO010000007.1"/>
</dbReference>
<evidence type="ECO:0000313" key="4">
    <source>
        <dbReference type="Proteomes" id="UP000536604"/>
    </source>
</evidence>
<dbReference type="Pfam" id="PF16170">
    <property type="entry name" value="DUF4873"/>
    <property type="match status" value="1"/>
</dbReference>
<dbReference type="EMBL" id="JACHJO010000007">
    <property type="protein sequence ID" value="MBB6120723.1"/>
    <property type="molecule type" value="Genomic_DNA"/>
</dbReference>
<dbReference type="AlphaFoldDB" id="A0A841IPW9"/>